<accession>A0A4R1XKD6</accession>
<evidence type="ECO:0000259" key="2">
    <source>
        <dbReference type="Pfam" id="PF10400"/>
    </source>
</evidence>
<dbReference type="Pfam" id="PF03551">
    <property type="entry name" value="PadR"/>
    <property type="match status" value="1"/>
</dbReference>
<name>A0A4R1XKD6_ACICA</name>
<organism evidence="3 4">
    <name type="scientific">Acinetobacter calcoaceticus</name>
    <dbReference type="NCBI Taxonomy" id="471"/>
    <lineage>
        <taxon>Bacteria</taxon>
        <taxon>Pseudomonadati</taxon>
        <taxon>Pseudomonadota</taxon>
        <taxon>Gammaproteobacteria</taxon>
        <taxon>Moraxellales</taxon>
        <taxon>Moraxellaceae</taxon>
        <taxon>Acinetobacter</taxon>
        <taxon>Acinetobacter calcoaceticus/baumannii complex</taxon>
    </lineage>
</organism>
<dbReference type="Gene3D" id="6.10.140.190">
    <property type="match status" value="1"/>
</dbReference>
<evidence type="ECO:0000313" key="3">
    <source>
        <dbReference type="EMBL" id="TCM64444.1"/>
    </source>
</evidence>
<dbReference type="InterPro" id="IPR005149">
    <property type="entry name" value="Tscrpt_reg_PadR_N"/>
</dbReference>
<keyword evidence="4" id="KW-1185">Reference proteome</keyword>
<dbReference type="InterPro" id="IPR018309">
    <property type="entry name" value="Tscrpt_reg_PadR_C"/>
</dbReference>
<evidence type="ECO:0000313" key="4">
    <source>
        <dbReference type="Proteomes" id="UP000294963"/>
    </source>
</evidence>
<dbReference type="EMBL" id="SLVJ01000017">
    <property type="protein sequence ID" value="TCM64444.1"/>
    <property type="molecule type" value="Genomic_DNA"/>
</dbReference>
<dbReference type="AlphaFoldDB" id="A0A4R1XKD6"/>
<dbReference type="Proteomes" id="UP000294963">
    <property type="component" value="Unassembled WGS sequence"/>
</dbReference>
<feature type="domain" description="Transcription regulator PadR N-terminal" evidence="1">
    <location>
        <begin position="20"/>
        <end position="92"/>
    </location>
</feature>
<dbReference type="GO" id="GO:0003677">
    <property type="term" value="F:DNA binding"/>
    <property type="evidence" value="ECO:0007669"/>
    <property type="project" value="UniProtKB-KW"/>
</dbReference>
<dbReference type="InterPro" id="IPR036390">
    <property type="entry name" value="WH_DNA-bd_sf"/>
</dbReference>
<dbReference type="PANTHER" id="PTHR43252:SF4">
    <property type="entry name" value="TRANSCRIPTIONAL REGULATORY PROTEIN"/>
    <property type="match status" value="1"/>
</dbReference>
<reference evidence="3 4" key="1">
    <citation type="submission" date="2019-03" db="EMBL/GenBank/DDBJ databases">
        <title>Genomic analyses of the natural microbiome of Caenorhabditis elegans.</title>
        <authorList>
            <person name="Samuel B."/>
        </authorList>
    </citation>
    <scope>NUCLEOTIDE SEQUENCE [LARGE SCALE GENOMIC DNA]</scope>
    <source>
        <strain evidence="3 4">JUb89</strain>
    </source>
</reference>
<feature type="domain" description="Transcription regulator PadR C-terminal" evidence="2">
    <location>
        <begin position="104"/>
        <end position="199"/>
    </location>
</feature>
<sequence>MTAHPFLLFLIFVMSLSHALLTSLLEQPSTGIELARRFDRSMGYFWHATHQQIYRELSAMFNKGWISTLEHEDYTGRKKTYQVEQLGRTELADWMLKQSPPAQLREELMVRLRAEAQLGSDLILPELARHLALHRVNLQVYQQIFAKDFSSSMDDALPLAQQHILEQNRTLFIHKMILQLGIDLEQGWIEWLERLISGLKVFQQQA</sequence>
<evidence type="ECO:0000259" key="1">
    <source>
        <dbReference type="Pfam" id="PF03551"/>
    </source>
</evidence>
<comment type="caution">
    <text evidence="3">The sequence shown here is derived from an EMBL/GenBank/DDBJ whole genome shotgun (WGS) entry which is preliminary data.</text>
</comment>
<gene>
    <name evidence="3" type="ORF">EC844_1173</name>
</gene>
<proteinExistence type="predicted"/>
<dbReference type="SUPFAM" id="SSF46785">
    <property type="entry name" value="Winged helix' DNA-binding domain"/>
    <property type="match status" value="1"/>
</dbReference>
<protein>
    <submittedName>
        <fullName evidence="3">DNA-binding PadR family transcriptional regulator</fullName>
    </submittedName>
</protein>
<dbReference type="PANTHER" id="PTHR43252">
    <property type="entry name" value="TRANSCRIPTIONAL REGULATOR YQJI"/>
    <property type="match status" value="1"/>
</dbReference>
<keyword evidence="3" id="KW-0238">DNA-binding</keyword>
<dbReference type="Pfam" id="PF10400">
    <property type="entry name" value="Vir_act_alpha_C"/>
    <property type="match status" value="1"/>
</dbReference>
<dbReference type="InterPro" id="IPR036388">
    <property type="entry name" value="WH-like_DNA-bd_sf"/>
</dbReference>
<dbReference type="Gene3D" id="1.10.10.10">
    <property type="entry name" value="Winged helix-like DNA-binding domain superfamily/Winged helix DNA-binding domain"/>
    <property type="match status" value="1"/>
</dbReference>